<evidence type="ECO:0000313" key="2">
    <source>
        <dbReference type="Proteomes" id="UP000011081"/>
    </source>
</evidence>
<dbReference type="OrthoDB" id="2193432at2759"/>
<dbReference type="GeneID" id="19878745"/>
<dbReference type="Gene3D" id="1.10.20.10">
    <property type="entry name" value="Histone, subunit A"/>
    <property type="match status" value="1"/>
</dbReference>
<dbReference type="AlphaFoldDB" id="L2GVG3"/>
<dbReference type="VEuPathDB" id="MicrosporidiaDB:VCUG_00862"/>
<proteinExistence type="predicted"/>
<dbReference type="GO" id="GO:0046982">
    <property type="term" value="F:protein heterodimerization activity"/>
    <property type="evidence" value="ECO:0007669"/>
    <property type="project" value="InterPro"/>
</dbReference>
<dbReference type="InterPro" id="IPR009072">
    <property type="entry name" value="Histone-fold"/>
</dbReference>
<reference evidence="2" key="1">
    <citation type="submission" date="2011-03" db="EMBL/GenBank/DDBJ databases">
        <title>The genome sequence of Vavraia culicis strain floridensis.</title>
        <authorList>
            <consortium name="The Broad Institute Genome Sequencing Platform"/>
            <person name="Cuomo C."/>
            <person name="Becnel J."/>
            <person name="Sanscrainte N."/>
            <person name="Young S.K."/>
            <person name="Zeng Q."/>
            <person name="Gargeya S."/>
            <person name="Fitzgerald M."/>
            <person name="Haas B."/>
            <person name="Abouelleil A."/>
            <person name="Alvarado L."/>
            <person name="Arachchi H.M."/>
            <person name="Berlin A."/>
            <person name="Chapman S.B."/>
            <person name="Gearin G."/>
            <person name="Goldberg J."/>
            <person name="Griggs A."/>
            <person name="Gujja S."/>
            <person name="Hansen M."/>
            <person name="Heiman D."/>
            <person name="Howarth C."/>
            <person name="Larimer J."/>
            <person name="Lui A."/>
            <person name="MacDonald P.J.P."/>
            <person name="McCowen C."/>
            <person name="Montmayeur A."/>
            <person name="Murphy C."/>
            <person name="Neiman D."/>
            <person name="Pearson M."/>
            <person name="Priest M."/>
            <person name="Roberts A."/>
            <person name="Saif S."/>
            <person name="Shea T."/>
            <person name="Sisk P."/>
            <person name="Stolte C."/>
            <person name="Sykes S."/>
            <person name="Wortman J."/>
            <person name="Nusbaum C."/>
            <person name="Birren B."/>
        </authorList>
    </citation>
    <scope>NUCLEOTIDE SEQUENCE [LARGE SCALE GENOMIC DNA]</scope>
    <source>
        <strain evidence="2">floridensis</strain>
    </source>
</reference>
<evidence type="ECO:0000313" key="1">
    <source>
        <dbReference type="EMBL" id="ELA47661.1"/>
    </source>
</evidence>
<dbReference type="OMA" id="MQQFSRK"/>
<dbReference type="EMBL" id="GL877414">
    <property type="protein sequence ID" value="ELA47661.1"/>
    <property type="molecule type" value="Genomic_DNA"/>
</dbReference>
<protein>
    <submittedName>
        <fullName evidence="1">Uncharacterized protein</fullName>
    </submittedName>
</protein>
<dbReference type="Proteomes" id="UP000011081">
    <property type="component" value="Unassembled WGS sequence"/>
</dbReference>
<sequence length="105" mass="12345">MLPKETIITPRDKLQNLISDVTEQPFDREVINRMQQFSRKFVNDVLTRSALLSEHKNISAITSEEIFYVVEKEFDYCFGDREILDTQKTPAVEHTDKMAELSRHK</sequence>
<keyword evidence="2" id="KW-1185">Reference proteome</keyword>
<accession>L2GVG3</accession>
<gene>
    <name evidence="1" type="ORF">VCUG_00862</name>
</gene>
<dbReference type="SUPFAM" id="SSF47113">
    <property type="entry name" value="Histone-fold"/>
    <property type="match status" value="1"/>
</dbReference>
<organism evidence="1 2">
    <name type="scientific">Vavraia culicis (isolate floridensis)</name>
    <name type="common">Microsporidian parasite</name>
    <dbReference type="NCBI Taxonomy" id="948595"/>
    <lineage>
        <taxon>Eukaryota</taxon>
        <taxon>Fungi</taxon>
        <taxon>Fungi incertae sedis</taxon>
        <taxon>Microsporidia</taxon>
        <taxon>Pleistophoridae</taxon>
        <taxon>Vavraia</taxon>
    </lineage>
</organism>
<dbReference type="STRING" id="948595.L2GVG3"/>
<dbReference type="RefSeq" id="XP_008073882.1">
    <property type="nucleotide sequence ID" value="XM_008075691.1"/>
</dbReference>
<dbReference type="HOGENOM" id="CLU_150177_0_0_1"/>
<name>L2GVG3_VAVCU</name>
<dbReference type="InParanoid" id="L2GVG3"/>